<comment type="function">
    <text evidence="7">Involved in the assimilation of dimethylsulphoniopropionate (DMSP), an important compound in the fixation of carbon in marine phytoplankton, by mediating the conversion of 3-(methylthio)propanoyl-CoA (MMPA-CoA) to 3-(methylthio)acryloyl-CoA (MTA-CoA).</text>
</comment>
<dbReference type="SUPFAM" id="SSF56645">
    <property type="entry name" value="Acyl-CoA dehydrogenase NM domain-like"/>
    <property type="match status" value="1"/>
</dbReference>
<dbReference type="SUPFAM" id="SSF47203">
    <property type="entry name" value="Acyl-CoA dehydrogenase C-terminal domain-like"/>
    <property type="match status" value="1"/>
</dbReference>
<evidence type="ECO:0000256" key="6">
    <source>
        <dbReference type="ARBA" id="ARBA00051388"/>
    </source>
</evidence>
<keyword evidence="3" id="KW-0285">Flavoprotein</keyword>
<dbReference type="STRING" id="1416806.CAL12_18855"/>
<evidence type="ECO:0000256" key="2">
    <source>
        <dbReference type="ARBA" id="ARBA00009347"/>
    </source>
</evidence>
<evidence type="ECO:0000256" key="1">
    <source>
        <dbReference type="ARBA" id="ARBA00001974"/>
    </source>
</evidence>
<dbReference type="AlphaFoldDB" id="A0A1W6YQ29"/>
<proteinExistence type="inferred from homology"/>
<feature type="domain" description="Acetyl-CoA dehydrogenase-like C-terminal" evidence="14">
    <location>
        <begin position="478"/>
        <end position="602"/>
    </location>
</feature>
<dbReference type="RefSeq" id="WP_086066032.1">
    <property type="nucleotide sequence ID" value="NZ_CP021108.1"/>
</dbReference>
<dbReference type="Proteomes" id="UP000194151">
    <property type="component" value="Chromosome"/>
</dbReference>
<dbReference type="InterPro" id="IPR037069">
    <property type="entry name" value="AcylCoA_DH/ox_N_sf"/>
</dbReference>
<dbReference type="InterPro" id="IPR006091">
    <property type="entry name" value="Acyl-CoA_Oxase/DH_mid-dom"/>
</dbReference>
<dbReference type="Gene3D" id="1.10.540.10">
    <property type="entry name" value="Acyl-CoA dehydrogenase/oxidase, N-terminal domain"/>
    <property type="match status" value="1"/>
</dbReference>
<sequence length="614" mass="65564">MTYHVPLADIRFTLKELAGLDQVLALPGYEEVGADIADAVLRENARFVEQAVAPLNRVGDRQPAVWKDGAVATPPGYVEAYRDYAQGGWQGLLHPVERGGQGLPKLIAATANENINSACLAFSLCPLLTDGVIEALLTVGSETLRDVYVPKLVSGTWTGTMNLTEPQAGSDLAQVATRAVPQPDGSYRLTGQKIYITYGEHDMAENIVHLVLARTPDAPPGVKGISLFVVPKFLPDANDAPGRRNDVWCASLEHKLGIHGSPTAVLLYGAGKGEAGEGAIGFLVGQENHGLEYMFIMMNAARFAVGQQGVALAERATQQAVAYARERVQGRAVEGSSGPVTIAHHPDVQRMLLTMRALTEGGRALSYVTAAACDLSHHHPDAETRARNRAFYEFLVPVVKGYCTESAVEVASLGVQVHGGMGYIEETGAAQHYRDARILPIYEGTTAIQANDLIGRKLLRDSGATARHILQAIGATLEELRAAQADASPEDAKALALMHANLGRAMQAQQQALEFMARTAMTQVRAVFSGSVPFLMLTGVLLAGWQMARAALACHRRLRSNDGGTAEWSPEFLRNKLATATFHGAHILPRAVSLSAAVQAGDVVDACAAYSDIS</sequence>
<accession>A0A1W6YQ29</accession>
<evidence type="ECO:0000259" key="11">
    <source>
        <dbReference type="Pfam" id="PF00441"/>
    </source>
</evidence>
<evidence type="ECO:0000259" key="14">
    <source>
        <dbReference type="Pfam" id="PF12806"/>
    </source>
</evidence>
<comment type="similarity">
    <text evidence="2">Belongs to the acyl-CoA dehydrogenase family.</text>
</comment>
<dbReference type="Pfam" id="PF02771">
    <property type="entry name" value="Acyl-CoA_dh_N"/>
    <property type="match status" value="1"/>
</dbReference>
<dbReference type="Gene3D" id="2.40.110.10">
    <property type="entry name" value="Butyryl-CoA Dehydrogenase, subunit A, domain 2"/>
    <property type="match status" value="1"/>
</dbReference>
<gene>
    <name evidence="15" type="ORF">CAL12_18855</name>
</gene>
<evidence type="ECO:0000259" key="12">
    <source>
        <dbReference type="Pfam" id="PF02770"/>
    </source>
</evidence>
<protein>
    <recommendedName>
        <fullName evidence="9">3-methylmercaptopropionyl-CoA dehydrogenase</fullName>
        <ecNumber evidence="8">1.3.99.41</ecNumber>
    </recommendedName>
</protein>
<dbReference type="InterPro" id="IPR052166">
    <property type="entry name" value="Diverse_Acyl-CoA_DH"/>
</dbReference>
<comment type="catalytic activity">
    <reaction evidence="6">
        <text>3-(methylsulfanyl)propanoyl-CoA + oxidized [electron-transfer flavoprotein] + H(+) = 3-(methylsulfanyl)acryloyl-CoA + reduced [electron-transfer flavoprotein]</text>
        <dbReference type="Rhea" id="RHEA:52612"/>
        <dbReference type="Rhea" id="RHEA-COMP:10685"/>
        <dbReference type="Rhea" id="RHEA-COMP:10686"/>
        <dbReference type="ChEBI" id="CHEBI:15378"/>
        <dbReference type="ChEBI" id="CHEBI:57692"/>
        <dbReference type="ChEBI" id="CHEBI:58307"/>
        <dbReference type="ChEBI" id="CHEBI:82815"/>
        <dbReference type="ChEBI" id="CHEBI:84994"/>
        <dbReference type="EC" id="1.3.99.41"/>
    </reaction>
    <physiologicalReaction direction="left-to-right" evidence="6">
        <dbReference type="Rhea" id="RHEA:52613"/>
    </physiologicalReaction>
</comment>
<dbReference type="GO" id="GO:0050660">
    <property type="term" value="F:flavin adenine dinucleotide binding"/>
    <property type="evidence" value="ECO:0007669"/>
    <property type="project" value="InterPro"/>
</dbReference>
<keyword evidence="4" id="KW-0274">FAD</keyword>
<keyword evidence="10" id="KW-0472">Membrane</keyword>
<evidence type="ECO:0000256" key="7">
    <source>
        <dbReference type="ARBA" id="ARBA00058683"/>
    </source>
</evidence>
<dbReference type="FunFam" id="2.40.110.10:FF:000031">
    <property type="entry name" value="Acyl-CoA dehydrogenase, putative"/>
    <property type="match status" value="1"/>
</dbReference>
<dbReference type="InterPro" id="IPR036250">
    <property type="entry name" value="AcylCo_DH-like_C"/>
</dbReference>
<comment type="cofactor">
    <cofactor evidence="1">
        <name>FAD</name>
        <dbReference type="ChEBI" id="CHEBI:57692"/>
    </cofactor>
</comment>
<evidence type="ECO:0000256" key="9">
    <source>
        <dbReference type="ARBA" id="ARBA00069043"/>
    </source>
</evidence>
<dbReference type="Pfam" id="PF02770">
    <property type="entry name" value="Acyl-CoA_dh_M"/>
    <property type="match status" value="1"/>
</dbReference>
<dbReference type="PANTHER" id="PTHR42803">
    <property type="entry name" value="ACYL-COA DEHYDROGENASE"/>
    <property type="match status" value="1"/>
</dbReference>
<dbReference type="OrthoDB" id="9764895at2"/>
<evidence type="ECO:0000313" key="16">
    <source>
        <dbReference type="Proteomes" id="UP000194151"/>
    </source>
</evidence>
<dbReference type="InterPro" id="IPR046373">
    <property type="entry name" value="Acyl-CoA_Oxase/DH_mid-dom_sf"/>
</dbReference>
<dbReference type="Pfam" id="PF00441">
    <property type="entry name" value="Acyl-CoA_dh_1"/>
    <property type="match status" value="1"/>
</dbReference>
<dbReference type="EMBL" id="CP021108">
    <property type="protein sequence ID" value="ARP82673.1"/>
    <property type="molecule type" value="Genomic_DNA"/>
</dbReference>
<evidence type="ECO:0000256" key="3">
    <source>
        <dbReference type="ARBA" id="ARBA00022630"/>
    </source>
</evidence>
<evidence type="ECO:0000259" key="13">
    <source>
        <dbReference type="Pfam" id="PF02771"/>
    </source>
</evidence>
<dbReference type="KEGG" id="bgv:CAL12_18855"/>
<evidence type="ECO:0000256" key="8">
    <source>
        <dbReference type="ARBA" id="ARBA00066694"/>
    </source>
</evidence>
<reference evidence="15 16" key="1">
    <citation type="submission" date="2017-05" db="EMBL/GenBank/DDBJ databases">
        <title>Complete and WGS of Bordetella genogroups.</title>
        <authorList>
            <person name="Spilker T."/>
            <person name="LiPuma J."/>
        </authorList>
    </citation>
    <scope>NUCLEOTIDE SEQUENCE [LARGE SCALE GENOMIC DNA]</scope>
    <source>
        <strain evidence="15 16">AU19157</strain>
    </source>
</reference>
<keyword evidence="10" id="KW-0812">Transmembrane</keyword>
<organism evidence="15 16">
    <name type="scientific">Bordetella genomosp. 8</name>
    <dbReference type="NCBI Taxonomy" id="1416806"/>
    <lineage>
        <taxon>Bacteria</taxon>
        <taxon>Pseudomonadati</taxon>
        <taxon>Pseudomonadota</taxon>
        <taxon>Betaproteobacteria</taxon>
        <taxon>Burkholderiales</taxon>
        <taxon>Alcaligenaceae</taxon>
        <taxon>Bordetella</taxon>
    </lineage>
</organism>
<dbReference type="Pfam" id="PF12806">
    <property type="entry name" value="Acyl-CoA_dh_C"/>
    <property type="match status" value="1"/>
</dbReference>
<dbReference type="EC" id="1.3.99.41" evidence="8"/>
<dbReference type="InterPro" id="IPR009100">
    <property type="entry name" value="AcylCoA_DH/oxidase_NM_dom_sf"/>
</dbReference>
<keyword evidence="16" id="KW-1185">Reference proteome</keyword>
<feature type="domain" description="Acyl-CoA oxidase/dehydrogenase middle" evidence="12">
    <location>
        <begin position="161"/>
        <end position="264"/>
    </location>
</feature>
<feature type="transmembrane region" description="Helical" evidence="10">
    <location>
        <begin position="526"/>
        <end position="548"/>
    </location>
</feature>
<dbReference type="InterPro" id="IPR009075">
    <property type="entry name" value="AcylCo_DH/oxidase_C"/>
</dbReference>
<feature type="domain" description="Acyl-CoA dehydrogenase/oxidase C-terminal" evidence="11">
    <location>
        <begin position="288"/>
        <end position="453"/>
    </location>
</feature>
<keyword evidence="5" id="KW-0560">Oxidoreductase</keyword>
<dbReference type="GO" id="GO:0016627">
    <property type="term" value="F:oxidoreductase activity, acting on the CH-CH group of donors"/>
    <property type="evidence" value="ECO:0007669"/>
    <property type="project" value="InterPro"/>
</dbReference>
<evidence type="ECO:0000256" key="4">
    <source>
        <dbReference type="ARBA" id="ARBA00022827"/>
    </source>
</evidence>
<evidence type="ECO:0000256" key="5">
    <source>
        <dbReference type="ARBA" id="ARBA00023002"/>
    </source>
</evidence>
<dbReference type="PANTHER" id="PTHR42803:SF1">
    <property type="entry name" value="BROAD-SPECIFICITY LINEAR ACYL-COA DEHYDROGENASE FADE5"/>
    <property type="match status" value="1"/>
</dbReference>
<evidence type="ECO:0000313" key="15">
    <source>
        <dbReference type="EMBL" id="ARP82673.1"/>
    </source>
</evidence>
<evidence type="ECO:0000256" key="10">
    <source>
        <dbReference type="SAM" id="Phobius"/>
    </source>
</evidence>
<feature type="domain" description="Acyl-CoA dehydrogenase/oxidase N-terminal" evidence="13">
    <location>
        <begin position="45"/>
        <end position="155"/>
    </location>
</feature>
<name>A0A1W6YQ29_9BORD</name>
<dbReference type="InterPro" id="IPR025878">
    <property type="entry name" value="Acyl-CoA_dh-like_C_dom"/>
</dbReference>
<dbReference type="Gene3D" id="1.20.140.10">
    <property type="entry name" value="Butyryl-CoA Dehydrogenase, subunit A, domain 3"/>
    <property type="match status" value="1"/>
</dbReference>
<keyword evidence="10" id="KW-1133">Transmembrane helix</keyword>
<dbReference type="InterPro" id="IPR013786">
    <property type="entry name" value="AcylCoA_DH/ox_N"/>
</dbReference>